<feature type="transmembrane region" description="Helical" evidence="1">
    <location>
        <begin position="374"/>
        <end position="392"/>
    </location>
</feature>
<evidence type="ECO:0000259" key="2">
    <source>
        <dbReference type="Pfam" id="PF01757"/>
    </source>
</evidence>
<feature type="transmembrane region" description="Helical" evidence="1">
    <location>
        <begin position="201"/>
        <end position="220"/>
    </location>
</feature>
<dbReference type="RefSeq" id="WP_312924119.1">
    <property type="nucleotide sequence ID" value="NZ_BAABIX010000028.1"/>
</dbReference>
<comment type="caution">
    <text evidence="3">The sequence shown here is derived from an EMBL/GenBank/DDBJ whole genome shotgun (WGS) entry which is preliminary data.</text>
</comment>
<feature type="transmembrane region" description="Helical" evidence="1">
    <location>
        <begin position="139"/>
        <end position="161"/>
    </location>
</feature>
<dbReference type="AlphaFoldDB" id="A0A840P0J9"/>
<name>A0A840P0J9_9ACTN</name>
<dbReference type="EMBL" id="JACHGN010000003">
    <property type="protein sequence ID" value="MBB5131986.1"/>
    <property type="molecule type" value="Genomic_DNA"/>
</dbReference>
<evidence type="ECO:0000313" key="3">
    <source>
        <dbReference type="EMBL" id="MBB5131986.1"/>
    </source>
</evidence>
<feature type="transmembrane region" description="Helical" evidence="1">
    <location>
        <begin position="297"/>
        <end position="314"/>
    </location>
</feature>
<feature type="transmembrane region" description="Helical" evidence="1">
    <location>
        <begin position="99"/>
        <end position="119"/>
    </location>
</feature>
<keyword evidence="4" id="KW-1185">Reference proteome</keyword>
<feature type="transmembrane region" description="Helical" evidence="1">
    <location>
        <begin position="61"/>
        <end position="79"/>
    </location>
</feature>
<proteinExistence type="predicted"/>
<organism evidence="3 4">
    <name type="scientific">Thermocatellispora tengchongensis</name>
    <dbReference type="NCBI Taxonomy" id="1073253"/>
    <lineage>
        <taxon>Bacteria</taxon>
        <taxon>Bacillati</taxon>
        <taxon>Actinomycetota</taxon>
        <taxon>Actinomycetes</taxon>
        <taxon>Streptosporangiales</taxon>
        <taxon>Streptosporangiaceae</taxon>
        <taxon>Thermocatellispora</taxon>
    </lineage>
</organism>
<reference evidence="3 4" key="1">
    <citation type="submission" date="2020-08" db="EMBL/GenBank/DDBJ databases">
        <title>Genomic Encyclopedia of Type Strains, Phase IV (KMG-IV): sequencing the most valuable type-strain genomes for metagenomic binning, comparative biology and taxonomic classification.</title>
        <authorList>
            <person name="Goeker M."/>
        </authorList>
    </citation>
    <scope>NUCLEOTIDE SEQUENCE [LARGE SCALE GENOMIC DNA]</scope>
    <source>
        <strain evidence="3 4">DSM 45615</strain>
    </source>
</reference>
<dbReference type="Proteomes" id="UP000578449">
    <property type="component" value="Unassembled WGS sequence"/>
</dbReference>
<feature type="transmembrane region" description="Helical" evidence="1">
    <location>
        <begin position="258"/>
        <end position="277"/>
    </location>
</feature>
<dbReference type="InterPro" id="IPR002656">
    <property type="entry name" value="Acyl_transf_3_dom"/>
</dbReference>
<keyword evidence="1" id="KW-1133">Transmembrane helix</keyword>
<feature type="transmembrane region" description="Helical" evidence="1">
    <location>
        <begin position="326"/>
        <end position="354"/>
    </location>
</feature>
<feature type="domain" description="Acyltransferase 3" evidence="2">
    <location>
        <begin position="55"/>
        <end position="390"/>
    </location>
</feature>
<dbReference type="GO" id="GO:0016747">
    <property type="term" value="F:acyltransferase activity, transferring groups other than amino-acyl groups"/>
    <property type="evidence" value="ECO:0007669"/>
    <property type="project" value="InterPro"/>
</dbReference>
<feature type="transmembrane region" description="Helical" evidence="1">
    <location>
        <begin position="226"/>
        <end position="246"/>
    </location>
</feature>
<keyword evidence="1" id="KW-0812">Transmembrane</keyword>
<keyword evidence="1" id="KW-0472">Membrane</keyword>
<dbReference type="Pfam" id="PF01757">
    <property type="entry name" value="Acyl_transf_3"/>
    <property type="match status" value="1"/>
</dbReference>
<evidence type="ECO:0000256" key="1">
    <source>
        <dbReference type="SAM" id="Phobius"/>
    </source>
</evidence>
<sequence>MAAEPEGAGRGLVARVERATPAGRGLVARVERATPAGRGLVARVERATPAGRDRGVDALRALAMLGVVLGHWLVTAWQVRPGGEVALAGPLAYMPALAPVSWVLQTLAVFFFVGGFAAARSARAASGAWKWARRRVPRLLVPAWPVVALWAGVAAALPAYGVPYGSVRALALPALAPLWFLAVFAGLALATPALLRVRRPATLACLAAAAVFAVDAARFGLGAPAWIGWVNVAAGWLVPYALGVAWAGGGLRGRGTAAAMLVGGAAATAVLVAGFGYPAAMVGVTGAPVSNLSPPTAAAVCFGVAQIGVALLLHGPLDRLMRRPRAWAAVALANLAAMPVFLWHLTALALAAAACLPLAPVPGLLAPPSGPEWVAARLAWLPVLAAALAVVARPRLTSPTPASAR</sequence>
<protein>
    <recommendedName>
        <fullName evidence="2">Acyltransferase 3 domain-containing protein</fullName>
    </recommendedName>
</protein>
<evidence type="ECO:0000313" key="4">
    <source>
        <dbReference type="Proteomes" id="UP000578449"/>
    </source>
</evidence>
<gene>
    <name evidence="3" type="ORF">HNP84_001699</name>
</gene>
<feature type="transmembrane region" description="Helical" evidence="1">
    <location>
        <begin position="167"/>
        <end position="189"/>
    </location>
</feature>
<accession>A0A840P0J9</accession>